<keyword evidence="1" id="KW-1133">Transmembrane helix</keyword>
<feature type="transmembrane region" description="Helical" evidence="1">
    <location>
        <begin position="69"/>
        <end position="91"/>
    </location>
</feature>
<proteinExistence type="predicted"/>
<evidence type="ECO:0000313" key="2">
    <source>
        <dbReference type="EMBL" id="NLW35034.1"/>
    </source>
</evidence>
<keyword evidence="1" id="KW-0472">Membrane</keyword>
<name>A0A351U0W4_9BACT</name>
<feature type="transmembrane region" description="Helical" evidence="1">
    <location>
        <begin position="103"/>
        <end position="127"/>
    </location>
</feature>
<reference evidence="2" key="1">
    <citation type="journal article" date="2020" name="Biotechnol. Biofuels">
        <title>New insights from the biogas microbiome by comprehensive genome-resolved metagenomics of nearly 1600 species originating from multiple anaerobic digesters.</title>
        <authorList>
            <person name="Campanaro S."/>
            <person name="Treu L."/>
            <person name="Rodriguez-R L.M."/>
            <person name="Kovalovszki A."/>
            <person name="Ziels R.M."/>
            <person name="Maus I."/>
            <person name="Zhu X."/>
            <person name="Kougias P.G."/>
            <person name="Basile A."/>
            <person name="Luo G."/>
            <person name="Schluter A."/>
            <person name="Konstantinidis K.T."/>
            <person name="Angelidaki I."/>
        </authorList>
    </citation>
    <scope>NUCLEOTIDE SEQUENCE</scope>
    <source>
        <strain evidence="2">AS06rmzACSIP_7</strain>
    </source>
</reference>
<accession>A0A351U0W4</accession>
<protein>
    <submittedName>
        <fullName evidence="2">DUF4013 domain-containing protein</fullName>
    </submittedName>
</protein>
<sequence length="229" mass="26204">MDIGAFIRFTFHSRYMPRWIYGGLIVYIPILNFFSFGYLTKTSRLLMLGSIGLPTWEERKAIWSDGMKLLFIFVLYGAVPFFLFSCGFFLTTLSTVTAFFGHIMTKLSIAALLCFSFFVPFAFAVFAEKDDFREALDFERILQGIKEVFAQYLGGYICALIALGICLLIIRIPYLIGLLLSSLCTYYVFLVATYYFTQLYRRTSLAMERIPEEPLREAASESNKDKASG</sequence>
<comment type="caution">
    <text evidence="2">The sequence shown here is derived from an EMBL/GenBank/DDBJ whole genome shotgun (WGS) entry which is preliminary data.</text>
</comment>
<feature type="transmembrane region" description="Helical" evidence="1">
    <location>
        <begin position="19"/>
        <end position="39"/>
    </location>
</feature>
<dbReference type="InterPro" id="IPR025098">
    <property type="entry name" value="DUF4013"/>
</dbReference>
<dbReference type="Pfam" id="PF13197">
    <property type="entry name" value="DUF4013"/>
    <property type="match status" value="1"/>
</dbReference>
<keyword evidence="1" id="KW-0812">Transmembrane</keyword>
<evidence type="ECO:0000256" key="1">
    <source>
        <dbReference type="SAM" id="Phobius"/>
    </source>
</evidence>
<gene>
    <name evidence="2" type="ORF">GXY80_06065</name>
</gene>
<feature type="transmembrane region" description="Helical" evidence="1">
    <location>
        <begin position="176"/>
        <end position="197"/>
    </location>
</feature>
<evidence type="ECO:0000313" key="3">
    <source>
        <dbReference type="Proteomes" id="UP000777265"/>
    </source>
</evidence>
<reference evidence="2" key="2">
    <citation type="submission" date="2020-01" db="EMBL/GenBank/DDBJ databases">
        <authorList>
            <person name="Campanaro S."/>
        </authorList>
    </citation>
    <scope>NUCLEOTIDE SEQUENCE</scope>
    <source>
        <strain evidence="2">AS06rmzACSIP_7</strain>
    </source>
</reference>
<dbReference type="Proteomes" id="UP000777265">
    <property type="component" value="Unassembled WGS sequence"/>
</dbReference>
<feature type="transmembrane region" description="Helical" evidence="1">
    <location>
        <begin position="148"/>
        <end position="170"/>
    </location>
</feature>
<dbReference type="AlphaFoldDB" id="A0A351U0W4"/>
<organism evidence="2 3">
    <name type="scientific">Syntrophorhabdus aromaticivorans</name>
    <dbReference type="NCBI Taxonomy" id="328301"/>
    <lineage>
        <taxon>Bacteria</taxon>
        <taxon>Pseudomonadati</taxon>
        <taxon>Thermodesulfobacteriota</taxon>
        <taxon>Syntrophorhabdia</taxon>
        <taxon>Syntrophorhabdales</taxon>
        <taxon>Syntrophorhabdaceae</taxon>
        <taxon>Syntrophorhabdus</taxon>
    </lineage>
</organism>
<dbReference type="STRING" id="909663.GCA_000512235_03111"/>
<dbReference type="EMBL" id="JAAYEE010000100">
    <property type="protein sequence ID" value="NLW35034.1"/>
    <property type="molecule type" value="Genomic_DNA"/>
</dbReference>